<sequence length="135" mass="15700">MKVYGIEEGWRSAKKWRYDVAKALQPALSAYSENPICDHCKFVKWYGGKSHPHCYHETHLNRLVPATETNYKGQEFVEVRYDIGMHHYEFSAWPIRLHDRGILMVRVLNVRAGQDWLVEGSEVFAPLSCVQVYSA</sequence>
<evidence type="ECO:0000313" key="2">
    <source>
        <dbReference type="Proteomes" id="UP000176682"/>
    </source>
</evidence>
<protein>
    <submittedName>
        <fullName evidence="1">Uncharacterized protein</fullName>
    </submittedName>
</protein>
<accession>A0A1F5FH08</accession>
<evidence type="ECO:0000313" key="1">
    <source>
        <dbReference type="EMBL" id="OGD78837.1"/>
    </source>
</evidence>
<gene>
    <name evidence="1" type="ORF">A2368_03315</name>
</gene>
<dbReference type="Proteomes" id="UP000176682">
    <property type="component" value="Unassembled WGS sequence"/>
</dbReference>
<name>A0A1F5FH08_9BACT</name>
<dbReference type="EMBL" id="MFAM01000034">
    <property type="protein sequence ID" value="OGD78837.1"/>
    <property type="molecule type" value="Genomic_DNA"/>
</dbReference>
<proteinExistence type="predicted"/>
<reference evidence="1 2" key="1">
    <citation type="journal article" date="2016" name="Nat. Commun.">
        <title>Thousands of microbial genomes shed light on interconnected biogeochemical processes in an aquifer system.</title>
        <authorList>
            <person name="Anantharaman K."/>
            <person name="Brown C.T."/>
            <person name="Hug L.A."/>
            <person name="Sharon I."/>
            <person name="Castelle C.J."/>
            <person name="Probst A.J."/>
            <person name="Thomas B.C."/>
            <person name="Singh A."/>
            <person name="Wilkins M.J."/>
            <person name="Karaoz U."/>
            <person name="Brodie E.L."/>
            <person name="Williams K.H."/>
            <person name="Hubbard S.S."/>
            <person name="Banfield J.F."/>
        </authorList>
    </citation>
    <scope>NUCLEOTIDE SEQUENCE [LARGE SCALE GENOMIC DNA]</scope>
</reference>
<organism evidence="1 2">
    <name type="scientific">Candidatus Collierbacteria bacterium RIFOXYB1_FULL_49_13</name>
    <dbReference type="NCBI Taxonomy" id="1817728"/>
    <lineage>
        <taxon>Bacteria</taxon>
        <taxon>Candidatus Collieribacteriota</taxon>
    </lineage>
</organism>
<comment type="caution">
    <text evidence="1">The sequence shown here is derived from an EMBL/GenBank/DDBJ whole genome shotgun (WGS) entry which is preliminary data.</text>
</comment>
<dbReference type="AlphaFoldDB" id="A0A1F5FH08"/>